<dbReference type="CDD" id="cd00464">
    <property type="entry name" value="SK"/>
    <property type="match status" value="1"/>
</dbReference>
<evidence type="ECO:0000259" key="4">
    <source>
        <dbReference type="Pfam" id="PF02581"/>
    </source>
</evidence>
<keyword evidence="3" id="KW-0479">Metal-binding</keyword>
<dbReference type="SUPFAM" id="SSF51391">
    <property type="entry name" value="Thiamin phosphate synthase"/>
    <property type="match status" value="1"/>
</dbReference>
<comment type="cofactor">
    <cofactor evidence="3">
        <name>Mg(2+)</name>
        <dbReference type="ChEBI" id="CHEBI:18420"/>
    </cofactor>
    <text evidence="3">Binds 1 Mg(2+) ion per subunit.</text>
</comment>
<dbReference type="SUPFAM" id="SSF52540">
    <property type="entry name" value="P-loop containing nucleoside triphosphate hydrolases"/>
    <property type="match status" value="1"/>
</dbReference>
<proteinExistence type="inferred from homology"/>
<dbReference type="RefSeq" id="WP_316412049.1">
    <property type="nucleotide sequence ID" value="NZ_AP027080.1"/>
</dbReference>
<protein>
    <recommendedName>
        <fullName evidence="3">Shikimate kinase</fullName>
        <shortName evidence="3">SK</shortName>
        <ecNumber evidence="3">2.7.1.71</ecNumber>
    </recommendedName>
</protein>
<reference evidence="6" key="1">
    <citation type="journal article" date="2023" name="Int. J. Syst. Evol. Microbiol.">
        <title>Mesoterricola silvestris gen. nov., sp. nov., Mesoterricola sediminis sp. nov., Geothrix oryzae sp. nov., Geothrix edaphica sp. nov., Geothrix rubra sp. nov., and Geothrix limicola sp. nov., six novel members of Acidobacteriota isolated from soils.</title>
        <authorList>
            <person name="Itoh H."/>
            <person name="Sugisawa Y."/>
            <person name="Mise K."/>
            <person name="Xu Z."/>
            <person name="Kuniyasu M."/>
            <person name="Ushijima N."/>
            <person name="Kawano K."/>
            <person name="Kobayashi E."/>
            <person name="Shiratori Y."/>
            <person name="Masuda Y."/>
            <person name="Senoo K."/>
        </authorList>
    </citation>
    <scope>NUCLEOTIDE SEQUENCE [LARGE SCALE GENOMIC DNA]</scope>
    <source>
        <strain evidence="6">W79</strain>
    </source>
</reference>
<keyword evidence="6" id="KW-1185">Reference proteome</keyword>
<accession>A0AA48GSW1</accession>
<keyword evidence="2" id="KW-0784">Thiamine biosynthesis</keyword>
<comment type="similarity">
    <text evidence="3">Belongs to the shikimate kinase family.</text>
</comment>
<comment type="catalytic activity">
    <reaction evidence="3">
        <text>shikimate + ATP = 3-phosphoshikimate + ADP + H(+)</text>
        <dbReference type="Rhea" id="RHEA:13121"/>
        <dbReference type="ChEBI" id="CHEBI:15378"/>
        <dbReference type="ChEBI" id="CHEBI:30616"/>
        <dbReference type="ChEBI" id="CHEBI:36208"/>
        <dbReference type="ChEBI" id="CHEBI:145989"/>
        <dbReference type="ChEBI" id="CHEBI:456216"/>
        <dbReference type="EC" id="2.7.1.71"/>
    </reaction>
</comment>
<keyword evidence="3" id="KW-0547">Nucleotide-binding</keyword>
<dbReference type="KEGG" id="msil:METEAL_25710"/>
<feature type="domain" description="Thiamine phosphate synthase/TenI" evidence="4">
    <location>
        <begin position="6"/>
        <end position="195"/>
    </location>
</feature>
<dbReference type="Pfam" id="PF02581">
    <property type="entry name" value="TMP-TENI"/>
    <property type="match status" value="1"/>
</dbReference>
<dbReference type="InterPro" id="IPR036206">
    <property type="entry name" value="ThiamineP_synth_sf"/>
</dbReference>
<evidence type="ECO:0000256" key="3">
    <source>
        <dbReference type="HAMAP-Rule" id="MF_00109"/>
    </source>
</evidence>
<feature type="binding site" evidence="3">
    <location>
        <position position="236"/>
    </location>
    <ligand>
        <name>Mg(2+)</name>
        <dbReference type="ChEBI" id="CHEBI:18420"/>
    </ligand>
</feature>
<dbReference type="GO" id="GO:0005737">
    <property type="term" value="C:cytoplasm"/>
    <property type="evidence" value="ECO:0007669"/>
    <property type="project" value="UniProtKB-SubCell"/>
</dbReference>
<dbReference type="Gene3D" id="3.20.20.70">
    <property type="entry name" value="Aldolase class I"/>
    <property type="match status" value="1"/>
</dbReference>
<evidence type="ECO:0000256" key="2">
    <source>
        <dbReference type="ARBA" id="ARBA00022977"/>
    </source>
</evidence>
<keyword evidence="3" id="KW-0067">ATP-binding</keyword>
<comment type="caution">
    <text evidence="3">Lacks conserved residue(s) required for the propagation of feature annotation.</text>
</comment>
<dbReference type="GO" id="GO:0009073">
    <property type="term" value="P:aromatic amino acid family biosynthetic process"/>
    <property type="evidence" value="ECO:0007669"/>
    <property type="project" value="UniProtKB-KW"/>
</dbReference>
<dbReference type="GO" id="GO:0009228">
    <property type="term" value="P:thiamine biosynthetic process"/>
    <property type="evidence" value="ECO:0007669"/>
    <property type="project" value="UniProtKB-KW"/>
</dbReference>
<keyword evidence="3" id="KW-0963">Cytoplasm</keyword>
<dbReference type="GO" id="GO:0009423">
    <property type="term" value="P:chorismate biosynthetic process"/>
    <property type="evidence" value="ECO:0007669"/>
    <property type="project" value="UniProtKB-UniRule"/>
</dbReference>
<dbReference type="PANTHER" id="PTHR20857">
    <property type="entry name" value="THIAMINE-PHOSPHATE PYROPHOSPHORYLASE"/>
    <property type="match status" value="1"/>
</dbReference>
<keyword evidence="3" id="KW-0028">Amino-acid biosynthesis</keyword>
<dbReference type="GO" id="GO:0000287">
    <property type="term" value="F:magnesium ion binding"/>
    <property type="evidence" value="ECO:0007669"/>
    <property type="project" value="UniProtKB-UniRule"/>
</dbReference>
<feature type="binding site" evidence="3">
    <location>
        <position position="350"/>
    </location>
    <ligand>
        <name>substrate</name>
    </ligand>
</feature>
<dbReference type="GO" id="GO:0004765">
    <property type="term" value="F:shikimate kinase activity"/>
    <property type="evidence" value="ECO:0007669"/>
    <property type="project" value="UniProtKB-UniRule"/>
</dbReference>
<dbReference type="EC" id="2.7.1.71" evidence="3"/>
<feature type="binding site" evidence="3">
    <location>
        <position position="334"/>
    </location>
    <ligand>
        <name>ATP</name>
        <dbReference type="ChEBI" id="CHEBI:30616"/>
    </ligand>
</feature>
<dbReference type="HAMAP" id="MF_00109">
    <property type="entry name" value="Shikimate_kinase"/>
    <property type="match status" value="1"/>
</dbReference>
<dbReference type="InterPro" id="IPR027417">
    <property type="entry name" value="P-loop_NTPase"/>
</dbReference>
<comment type="pathway">
    <text evidence="3">Metabolic intermediate biosynthesis; chorismate biosynthesis; chorismate from D-erythrose 4-phosphate and phosphoenolpyruvate: step 5/7.</text>
</comment>
<dbReference type="PANTHER" id="PTHR20857:SF15">
    <property type="entry name" value="THIAMINE-PHOSPHATE SYNTHASE"/>
    <property type="match status" value="1"/>
</dbReference>
<feature type="binding site" evidence="3">
    <location>
        <position position="254"/>
    </location>
    <ligand>
        <name>substrate</name>
    </ligand>
</feature>
<name>A0AA48GSW1_9BACT</name>
<feature type="binding site" evidence="3">
    <location>
        <begin position="232"/>
        <end position="237"/>
    </location>
    <ligand>
        <name>ATP</name>
        <dbReference type="ChEBI" id="CHEBI:30616"/>
    </ligand>
</feature>
<comment type="subcellular location">
    <subcellularLocation>
        <location evidence="3">Cytoplasm</location>
    </subcellularLocation>
</comment>
<keyword evidence="3" id="KW-0418">Kinase</keyword>
<dbReference type="Proteomes" id="UP001238179">
    <property type="component" value="Chromosome"/>
</dbReference>
<keyword evidence="3" id="KW-0808">Transferase</keyword>
<dbReference type="Pfam" id="PF01202">
    <property type="entry name" value="SKI"/>
    <property type="match status" value="1"/>
</dbReference>
<dbReference type="EMBL" id="AP027080">
    <property type="protein sequence ID" value="BDU73397.1"/>
    <property type="molecule type" value="Genomic_DNA"/>
</dbReference>
<gene>
    <name evidence="3" type="primary">aroK</name>
    <name evidence="5" type="ORF">METEAL_25710</name>
</gene>
<dbReference type="InterPro" id="IPR031322">
    <property type="entry name" value="Shikimate/glucono_kinase"/>
</dbReference>
<comment type="function">
    <text evidence="3">Catalyzes the specific phosphorylation of the 3-hydroxyl group of shikimic acid using ATP as a cosubstrate.</text>
</comment>
<sequence length="378" mass="39566">MHLPPLYPITDPRSPVPLAEQVLRLGEAGFPLVQFRGKPLPAAAQWQELRAALAGAAERGGWPAICVNDRTDLAVLAAAEGLAPWGLHLGQTDLPPGEARALPGLGACHIGVSTHGPAEWEHPDPACDHAGIGPFRPTATKGDHEPPVGLPGLREGAAALRGRGVAPVAIGGLAAADAGECFRAGAEALAMVGEISRCADPRELLWAAQTARWAARPILVRGQGVVLIGGSGAGKSTLARALALRLGLPARDSDREIGGAIPDLFRDLGEAGFRALEAESVARCLERPCVAALGGGAWEDPETRRRVREAGFAALWLAEVPAVAWGRVGGDPNRPLAAERTAFLDRYARRTAAWWEAPMVLPLGRMADVLADELVKNA</sequence>
<keyword evidence="3" id="KW-0460">Magnesium</keyword>
<feature type="binding site" evidence="3">
    <location>
        <position position="295"/>
    </location>
    <ligand>
        <name>substrate</name>
    </ligand>
</feature>
<dbReference type="InterPro" id="IPR022998">
    <property type="entry name" value="ThiamineP_synth_TenI"/>
</dbReference>
<feature type="binding site" evidence="3">
    <location>
        <position position="274"/>
    </location>
    <ligand>
        <name>substrate</name>
    </ligand>
</feature>
<dbReference type="Gene3D" id="3.40.50.300">
    <property type="entry name" value="P-loop containing nucleotide triphosphate hydrolases"/>
    <property type="match status" value="1"/>
</dbReference>
<dbReference type="AlphaFoldDB" id="A0AA48GSW1"/>
<dbReference type="InterPro" id="IPR000623">
    <property type="entry name" value="Shikimate_kinase/TSH1"/>
</dbReference>
<evidence type="ECO:0000313" key="6">
    <source>
        <dbReference type="Proteomes" id="UP001238179"/>
    </source>
</evidence>
<dbReference type="PRINTS" id="PR01100">
    <property type="entry name" value="SHIKIMTKNASE"/>
</dbReference>
<comment type="subunit">
    <text evidence="3">Monomer.</text>
</comment>
<dbReference type="GO" id="GO:0004789">
    <property type="term" value="F:thiamine-phosphate diphosphorylase activity"/>
    <property type="evidence" value="ECO:0007669"/>
    <property type="project" value="TreeGrafter"/>
</dbReference>
<organism evidence="5 6">
    <name type="scientific">Mesoterricola silvestris</name>
    <dbReference type="NCBI Taxonomy" id="2927979"/>
    <lineage>
        <taxon>Bacteria</taxon>
        <taxon>Pseudomonadati</taxon>
        <taxon>Acidobacteriota</taxon>
        <taxon>Holophagae</taxon>
        <taxon>Holophagales</taxon>
        <taxon>Holophagaceae</taxon>
        <taxon>Mesoterricola</taxon>
    </lineage>
</organism>
<dbReference type="GO" id="GO:0008652">
    <property type="term" value="P:amino acid biosynthetic process"/>
    <property type="evidence" value="ECO:0007669"/>
    <property type="project" value="UniProtKB-KW"/>
</dbReference>
<evidence type="ECO:0000256" key="1">
    <source>
        <dbReference type="ARBA" id="ARBA00004948"/>
    </source>
</evidence>
<keyword evidence="3" id="KW-0057">Aromatic amino acid biosynthesis</keyword>
<dbReference type="CDD" id="cd00564">
    <property type="entry name" value="TMP_TenI"/>
    <property type="match status" value="1"/>
</dbReference>
<evidence type="ECO:0000313" key="5">
    <source>
        <dbReference type="EMBL" id="BDU73397.1"/>
    </source>
</evidence>
<dbReference type="GO" id="GO:0005524">
    <property type="term" value="F:ATP binding"/>
    <property type="evidence" value="ECO:0007669"/>
    <property type="project" value="UniProtKB-UniRule"/>
</dbReference>
<comment type="pathway">
    <text evidence="1">Cofactor biosynthesis; thiamine diphosphate biosynthesis.</text>
</comment>
<dbReference type="InterPro" id="IPR013785">
    <property type="entry name" value="Aldolase_TIM"/>
</dbReference>